<organism evidence="1 3">
    <name type="scientific">Cymbomonas tetramitiformis</name>
    <dbReference type="NCBI Taxonomy" id="36881"/>
    <lineage>
        <taxon>Eukaryota</taxon>
        <taxon>Viridiplantae</taxon>
        <taxon>Chlorophyta</taxon>
        <taxon>Pyramimonadophyceae</taxon>
        <taxon>Pyramimonadales</taxon>
        <taxon>Pyramimonadaceae</taxon>
        <taxon>Cymbomonas</taxon>
    </lineage>
</organism>
<dbReference type="EMBL" id="LGRX02008172">
    <property type="protein sequence ID" value="KAK3273875.1"/>
    <property type="molecule type" value="Genomic_DNA"/>
</dbReference>
<gene>
    <name evidence="1" type="ORF">CYMTET_17912</name>
    <name evidence="2" type="ORF">CYMTET_4101</name>
</gene>
<evidence type="ECO:0000313" key="3">
    <source>
        <dbReference type="Proteomes" id="UP001190700"/>
    </source>
</evidence>
<reference evidence="1" key="2">
    <citation type="submission" date="2023-06" db="EMBL/GenBank/DDBJ databases">
        <title>Long-read-based genome assembly of the green algal bacterivore Cymbomonas tetramitiformis.</title>
        <authorList>
            <person name="Gyaltshen Y."/>
            <person name="Rozenberg A."/>
            <person name="Paasch A."/>
            <person name="Burns J.A."/>
            <person name="Warring S."/>
            <person name="Larson R."/>
            <person name="Maurer-Alcala X."/>
            <person name="Dacks J."/>
            <person name="Kim E."/>
        </authorList>
    </citation>
    <scope>NUCLEOTIDE SEQUENCE</scope>
    <source>
        <strain evidence="1">PLY_AMNH</strain>
    </source>
</reference>
<dbReference type="InterPro" id="IPR036770">
    <property type="entry name" value="Ankyrin_rpt-contain_sf"/>
</dbReference>
<comment type="caution">
    <text evidence="1">The sequence shown here is derived from an EMBL/GenBank/DDBJ whole genome shotgun (WGS) entry which is preliminary data.</text>
</comment>
<dbReference type="Gene3D" id="1.25.40.20">
    <property type="entry name" value="Ankyrin repeat-containing domain"/>
    <property type="match status" value="1"/>
</dbReference>
<dbReference type="AlphaFoldDB" id="A0AAE0L6T3"/>
<dbReference type="EMBL" id="LGRX02000486">
    <property type="protein sequence ID" value="KAK3288417.1"/>
    <property type="molecule type" value="Genomic_DNA"/>
</dbReference>
<dbReference type="Proteomes" id="UP001190700">
    <property type="component" value="Unassembled WGS sequence"/>
</dbReference>
<name>A0AAE0L6T3_9CHLO</name>
<evidence type="ECO:0000313" key="1">
    <source>
        <dbReference type="EMBL" id="KAK3273875.1"/>
    </source>
</evidence>
<reference evidence="1 3" key="1">
    <citation type="journal article" date="2015" name="Genome Biol. Evol.">
        <title>Comparative Genomics of a Bacterivorous Green Alga Reveals Evolutionary Causalities and Consequences of Phago-Mixotrophic Mode of Nutrition.</title>
        <authorList>
            <person name="Burns J.A."/>
            <person name="Paasch A."/>
            <person name="Narechania A."/>
            <person name="Kim E."/>
        </authorList>
    </citation>
    <scope>NUCLEOTIDE SEQUENCE [LARGE SCALE GENOMIC DNA]</scope>
    <source>
        <strain evidence="1">PLY_AMNH</strain>
    </source>
</reference>
<accession>A0AAE0L6T3</accession>
<sequence>MTLPLRTQTRPRSTVVSPIGSLICKRRREALLHRKIARDEVGAVISQLLEDGKARLTTKDLTHAVANNSIGVLRAHAESVDSELDSDHLMLAVERNSFAVLRWAVQRKAAHHVATEWEGEEEWLEAFRHMPLLAARLGYTGMLEWMLSGECKELFDEGFPDHCLCEEAASCGNWNTLLFLIEHGAKGMRFADCRKTVSRLVDEHSLRLERSLMLLESRSMRRVREEIRTALEAYDS</sequence>
<evidence type="ECO:0000313" key="2">
    <source>
        <dbReference type="EMBL" id="KAK3288417.1"/>
    </source>
</evidence>
<proteinExistence type="predicted"/>
<protein>
    <submittedName>
        <fullName evidence="1">Uncharacterized protein</fullName>
    </submittedName>
</protein>
<keyword evidence="3" id="KW-1185">Reference proteome</keyword>